<evidence type="ECO:0000313" key="2">
    <source>
        <dbReference type="Proteomes" id="UP000110868"/>
    </source>
</evidence>
<proteinExistence type="predicted"/>
<dbReference type="Proteomes" id="UP000110868">
    <property type="component" value="Segment"/>
</dbReference>
<name>W8QN08_9VIRU</name>
<dbReference type="InterPro" id="IPR036366">
    <property type="entry name" value="PGBDSf"/>
</dbReference>
<keyword evidence="2" id="KW-1185">Reference proteome</keyword>
<accession>W8QN08</accession>
<reference evidence="1 2" key="1">
    <citation type="submission" date="2013-12" db="EMBL/GenBank/DDBJ databases">
        <authorList>
            <person name="Tong Y."/>
            <person name="Zhang J."/>
            <person name="Huang Y."/>
            <person name="Li S."/>
            <person name="Pei G."/>
            <person name="Zhang Z."/>
            <person name="Mi Z."/>
            <person name="An X."/>
        </authorList>
    </citation>
    <scope>NUCLEOTIDE SEQUENCE [LARGE SCALE GENOMIC DNA]</scope>
    <source>
        <strain evidence="1">AMIV</strain>
    </source>
</reference>
<dbReference type="EMBL" id="KF938901">
    <property type="protein sequence ID" value="AHL67563.1"/>
    <property type="molecule type" value="Genomic_DNA"/>
</dbReference>
<dbReference type="KEGG" id="vg:18938231"/>
<gene>
    <name evidence="1" type="ORF">AMIV_070</name>
</gene>
<dbReference type="GeneID" id="18938231"/>
<dbReference type="InterPro" id="IPR036365">
    <property type="entry name" value="PGBD-like_sf"/>
</dbReference>
<evidence type="ECO:0000313" key="1">
    <source>
        <dbReference type="EMBL" id="AHL67563.1"/>
    </source>
</evidence>
<dbReference type="Gene3D" id="1.10.101.10">
    <property type="entry name" value="PGBD-like superfamily/PGBD"/>
    <property type="match status" value="1"/>
</dbReference>
<organism evidence="1 2">
    <name type="scientific">Chloriridovirus anopheles1</name>
    <dbReference type="NCBI Taxonomy" id="1465751"/>
    <lineage>
        <taxon>Viruses</taxon>
        <taxon>Varidnaviria</taxon>
        <taxon>Bamfordvirae</taxon>
        <taxon>Nucleocytoviricota</taxon>
        <taxon>Megaviricetes</taxon>
        <taxon>Pimascovirales</taxon>
        <taxon>Pimascovirales incertae sedis</taxon>
        <taxon>Iridoviridae</taxon>
        <taxon>Betairidovirinae</taxon>
        <taxon>Chloriridovirus</taxon>
    </lineage>
</organism>
<dbReference type="RefSeq" id="YP_009021147.1">
    <property type="nucleotide sequence ID" value="NC_023848.1"/>
</dbReference>
<dbReference type="SUPFAM" id="SSF47090">
    <property type="entry name" value="PGBD-like"/>
    <property type="match status" value="1"/>
</dbReference>
<sequence>MNILNILTVVALCSSFAYSMRMGPPPSPEPEVLNYPQHKLLGPHSEMSSERLALKYLGQNGFLSSACNPLTRGDSEDGQNACTRQEFRKALRQFQRENELLVTGTITRQTINFINENNNRNTVITYLKKFNYIYGDITPLKLHESVLRFQKESGVVPQTGEIDFLTYMFVIEHPHGCPGGLNPNIAVY</sequence>
<protein>
    <submittedName>
        <fullName evidence="1">Uncharacterized protein</fullName>
    </submittedName>
</protein>